<dbReference type="EMBL" id="OIVN01006356">
    <property type="protein sequence ID" value="SPD31339.1"/>
    <property type="molecule type" value="Genomic_DNA"/>
</dbReference>
<gene>
    <name evidence="3" type="ORF">FSB_LOCUS59221</name>
</gene>
<proteinExistence type="predicted"/>
<dbReference type="PANTHER" id="PTHR11439:SF467">
    <property type="entry name" value="INTEGRASE CATALYTIC DOMAIN-CONTAINING PROTEIN"/>
    <property type="match status" value="1"/>
</dbReference>
<protein>
    <recommendedName>
        <fullName evidence="2">Reverse transcriptase Ty1/copia-type domain-containing protein</fullName>
    </recommendedName>
</protein>
<organism evidence="3">
    <name type="scientific">Fagus sylvatica</name>
    <name type="common">Beechnut</name>
    <dbReference type="NCBI Taxonomy" id="28930"/>
    <lineage>
        <taxon>Eukaryota</taxon>
        <taxon>Viridiplantae</taxon>
        <taxon>Streptophyta</taxon>
        <taxon>Embryophyta</taxon>
        <taxon>Tracheophyta</taxon>
        <taxon>Spermatophyta</taxon>
        <taxon>Magnoliopsida</taxon>
        <taxon>eudicotyledons</taxon>
        <taxon>Gunneridae</taxon>
        <taxon>Pentapetalae</taxon>
        <taxon>rosids</taxon>
        <taxon>fabids</taxon>
        <taxon>Fagales</taxon>
        <taxon>Fagaceae</taxon>
        <taxon>Fagus</taxon>
    </lineage>
</organism>
<sequence length="792" mass="90274">MGPQRRLGIYVGFDSPSIIRYLEPLTGDIFKARFDDCHFNETIFPPLGGEKSLPEARREITWNVSTLSHLDPRTNQSELEVQRIIHLQGIANQLPDVFTDSKKIVKSHIPAANNPAWIEVPEGQLINIAANESKTRLKRGRPVGAKDKIPRKRKIQEKQVAAPEEAIPMKQATNIINLSKNCAHKSPENEPPEEGTPEELSPEEEQVPENDEISIHYVSTGEIWDRNKIVVDNIFSFKVALDITRSNDHEIEPQTVEQCRRRNDWPKWKEAIQAELNSLLKREVFGPIVQTPEGVMPVGYKWVFVRKRNEKNEIIRYKARLVAQGFSQRPGIDYEETYSPVMDAITFRFLISLVVTENLDMRLMDVVTAYLYGSLDNDIYMKIPEGYKMPEAYNSKSRNMYSIKLQRSLYGLKQSGRMWYNRLSEYLLKEGFENNPICPCVFIKKSESGFAIVAVYVDDLNLVGTPEELTKTADYLKNEFEMKDLGKTKFCLGLQIEHLPDGILIHQSTYIEKVLKHFHMDKAHPLSTPMVVRSLDVKKDPFRPQEVGEETLGPEVPYLSAIGALMYLANCTRPDIAFSVNLLARYSSAPTLRHWNGVKHVLRYLRGTTDMGLFYPNKSNPQLVGYADAGYLSDPHKGRSQTGYLFTCGNTAISWRSVKQTISATSSNHSEIIAIHEASRECVWLRSVIQHIQEKCGLSSIKDNPTILYEDNAACITQIRGGYIKGDRTKHISPKFFYTHELQKSGDIDVKQIRSSENLADIFTKSLPTTTFKKIVHSIGMRRLKDLLILNN</sequence>
<dbReference type="CDD" id="cd09272">
    <property type="entry name" value="RNase_HI_RT_Ty1"/>
    <property type="match status" value="1"/>
</dbReference>
<dbReference type="InterPro" id="IPR043502">
    <property type="entry name" value="DNA/RNA_pol_sf"/>
</dbReference>
<dbReference type="InterPro" id="IPR013103">
    <property type="entry name" value="RVT_2"/>
</dbReference>
<feature type="region of interest" description="Disordered" evidence="1">
    <location>
        <begin position="182"/>
        <end position="209"/>
    </location>
</feature>
<name>A0A2N9J4G7_FAGSY</name>
<reference evidence="3" key="1">
    <citation type="submission" date="2018-02" db="EMBL/GenBank/DDBJ databases">
        <authorList>
            <person name="Cohen D.B."/>
            <person name="Kent A.D."/>
        </authorList>
    </citation>
    <scope>NUCLEOTIDE SEQUENCE</scope>
</reference>
<accession>A0A2N9J4G7</accession>
<evidence type="ECO:0000259" key="2">
    <source>
        <dbReference type="Pfam" id="PF07727"/>
    </source>
</evidence>
<feature type="compositionally biased region" description="Acidic residues" evidence="1">
    <location>
        <begin position="190"/>
        <end position="209"/>
    </location>
</feature>
<evidence type="ECO:0000256" key="1">
    <source>
        <dbReference type="SAM" id="MobiDB-lite"/>
    </source>
</evidence>
<dbReference type="AlphaFoldDB" id="A0A2N9J4G7"/>
<evidence type="ECO:0000313" key="3">
    <source>
        <dbReference type="EMBL" id="SPD31339.1"/>
    </source>
</evidence>
<dbReference type="PANTHER" id="PTHR11439">
    <property type="entry name" value="GAG-POL-RELATED RETROTRANSPOSON"/>
    <property type="match status" value="1"/>
</dbReference>
<feature type="domain" description="Reverse transcriptase Ty1/copia-type" evidence="2">
    <location>
        <begin position="288"/>
        <end position="531"/>
    </location>
</feature>
<dbReference type="SUPFAM" id="SSF56672">
    <property type="entry name" value="DNA/RNA polymerases"/>
    <property type="match status" value="1"/>
</dbReference>
<dbReference type="Pfam" id="PF07727">
    <property type="entry name" value="RVT_2"/>
    <property type="match status" value="1"/>
</dbReference>